<dbReference type="Proteomes" id="UP000593562">
    <property type="component" value="Unassembled WGS sequence"/>
</dbReference>
<feature type="compositionally biased region" description="Polar residues" evidence="1">
    <location>
        <begin position="226"/>
        <end position="235"/>
    </location>
</feature>
<evidence type="ECO:0000313" key="3">
    <source>
        <dbReference type="EMBL" id="KAF5743323.1"/>
    </source>
</evidence>
<feature type="domain" description="C2 NT-type" evidence="2">
    <location>
        <begin position="1"/>
        <end position="166"/>
    </location>
</feature>
<dbReference type="PANTHER" id="PTHR31182:SF17">
    <property type="entry name" value="EEIG1_EHBP1 PROTEIN AMINO-TERMINAL DOMAIN PROTEIN"/>
    <property type="match status" value="1"/>
</dbReference>
<organism evidence="3 4">
    <name type="scientific">Tripterygium wilfordii</name>
    <name type="common">Thunder God vine</name>
    <dbReference type="NCBI Taxonomy" id="458696"/>
    <lineage>
        <taxon>Eukaryota</taxon>
        <taxon>Viridiplantae</taxon>
        <taxon>Streptophyta</taxon>
        <taxon>Embryophyta</taxon>
        <taxon>Tracheophyta</taxon>
        <taxon>Spermatophyta</taxon>
        <taxon>Magnoliopsida</taxon>
        <taxon>eudicotyledons</taxon>
        <taxon>Gunneridae</taxon>
        <taxon>Pentapetalae</taxon>
        <taxon>rosids</taxon>
        <taxon>fabids</taxon>
        <taxon>Celastrales</taxon>
        <taxon>Celastraceae</taxon>
        <taxon>Tripterygium</taxon>
    </lineage>
</organism>
<comment type="caution">
    <text evidence="3">The sequence shown here is derived from an EMBL/GenBank/DDBJ whole genome shotgun (WGS) entry which is preliminary data.</text>
</comment>
<evidence type="ECO:0000313" key="4">
    <source>
        <dbReference type="Proteomes" id="UP000593562"/>
    </source>
</evidence>
<dbReference type="PROSITE" id="PS51840">
    <property type="entry name" value="C2_NT"/>
    <property type="match status" value="1"/>
</dbReference>
<dbReference type="AlphaFoldDB" id="A0A7J7DAF3"/>
<dbReference type="EMBL" id="JAAARO010000009">
    <property type="protein sequence ID" value="KAF5743323.1"/>
    <property type="molecule type" value="Genomic_DNA"/>
</dbReference>
<keyword evidence="4" id="KW-1185">Reference proteome</keyword>
<evidence type="ECO:0000259" key="2">
    <source>
        <dbReference type="PROSITE" id="PS51840"/>
    </source>
</evidence>
<gene>
    <name evidence="3" type="ORF">HS088_TW09G01390</name>
</gene>
<evidence type="ECO:0000256" key="1">
    <source>
        <dbReference type="SAM" id="MobiDB-lite"/>
    </source>
</evidence>
<dbReference type="OrthoDB" id="733571at2759"/>
<dbReference type="FunCoup" id="A0A7J7DAF3">
    <property type="interactions" value="10"/>
</dbReference>
<protein>
    <recommendedName>
        <fullName evidence="2">C2 NT-type domain-containing protein</fullName>
    </recommendedName>
</protein>
<dbReference type="InterPro" id="IPR019448">
    <property type="entry name" value="NT-C2"/>
</dbReference>
<reference evidence="3 4" key="1">
    <citation type="journal article" date="2020" name="Nat. Commun.">
        <title>Genome of Tripterygium wilfordii and identification of cytochrome P450 involved in triptolide biosynthesis.</title>
        <authorList>
            <person name="Tu L."/>
            <person name="Su P."/>
            <person name="Zhang Z."/>
            <person name="Gao L."/>
            <person name="Wang J."/>
            <person name="Hu T."/>
            <person name="Zhou J."/>
            <person name="Zhang Y."/>
            <person name="Zhao Y."/>
            <person name="Liu Y."/>
            <person name="Song Y."/>
            <person name="Tong Y."/>
            <person name="Lu Y."/>
            <person name="Yang J."/>
            <person name="Xu C."/>
            <person name="Jia M."/>
            <person name="Peters R.J."/>
            <person name="Huang L."/>
            <person name="Gao W."/>
        </authorList>
    </citation>
    <scope>NUCLEOTIDE SEQUENCE [LARGE SCALE GENOMIC DNA]</scope>
    <source>
        <strain evidence="4">cv. XIE 37</strain>
        <tissue evidence="3">Leaf</tissue>
    </source>
</reference>
<name>A0A7J7DAF3_TRIWF</name>
<proteinExistence type="predicted"/>
<feature type="region of interest" description="Disordered" evidence="1">
    <location>
        <begin position="196"/>
        <end position="235"/>
    </location>
</feature>
<sequence length="570" mass="64785">MMMKKKQLHVKVKPLKLEGFFNKVDDGRERKVKLEMKWRGPNSNGLVSFYRNSTCRRNYSTERLVKKDEPIEWDDEFESVCNFWVSSSKDNCLLGSWAVSFHVLYSTSLDSTKSSAKYAMLGKASFDLANLASTIGSRVERKLPVTLCRDGIVREANLLVSVSFAEVITSNESAGVALNLTESNRDGFFRMMKNLTSQRKNKKKENEGQEDQITTYESDQSRLSDSDGSPTGNSLSLETQLDLVQSKGLLPWKRRRLGFRPTMKQCEPVDNWEMREIVSRDGKAKLKANVFFASFDQRSEKAAGESACTAVVAVIADRLLSNPDSMPARSELDSLITQGSSEWQRLCSNETYMNSFPDKHFDLETVLEAELMPTTVLPDKSFTGFFSPEKFESLKEAMSFDEIWNKISNTDNDYDEPKIYIVSWNDHFFVLKVDIDAYYVIDSLGERLYEGCNRAYILRFDDSSLLHGKVKKPSTEYEAAEATEKTKDEEECEEIICRGKECCREFVKQFLAAISLGELEEEEKKGTISNFSLIQRLQIDFHYCSSSLTFSSSSSAESSTYSLFSGDDCI</sequence>
<dbReference type="InParanoid" id="A0A7J7DAF3"/>
<accession>A0A7J7DAF3</accession>
<dbReference type="PANTHER" id="PTHR31182">
    <property type="entry name" value="C2 NT-TYPE DOMAIN-CONTAINING PROTEIN"/>
    <property type="match status" value="1"/>
</dbReference>